<accession>A0A2A4B6D2</accession>
<dbReference type="Pfam" id="PF05239">
    <property type="entry name" value="PRC"/>
    <property type="match status" value="1"/>
</dbReference>
<dbReference type="NCBIfam" id="TIGR01150">
    <property type="entry name" value="puhA"/>
    <property type="match status" value="1"/>
</dbReference>
<dbReference type="InterPro" id="IPR037097">
    <property type="entry name" value="Photo_RC_H_N_sf"/>
</dbReference>
<dbReference type="SUPFAM" id="SSF81490">
    <property type="entry name" value="Photosystem II reaction centre subunit H, transmembrane region"/>
    <property type="match status" value="1"/>
</dbReference>
<protein>
    <submittedName>
        <fullName evidence="4">Photosynthetic reaction center subunit H</fullName>
    </submittedName>
</protein>
<reference evidence="4 5" key="1">
    <citation type="submission" date="2017-09" db="EMBL/GenBank/DDBJ databases">
        <title>Sphingomonas spermidinifaciens 9NM-10, whole genome shotgun sequence.</title>
        <authorList>
            <person name="Feng G."/>
            <person name="Zhu H."/>
        </authorList>
    </citation>
    <scope>NUCLEOTIDE SEQUENCE [LARGE SCALE GENOMIC DNA]</scope>
    <source>
        <strain evidence="4 5">9NM-10</strain>
    </source>
</reference>
<evidence type="ECO:0000313" key="4">
    <source>
        <dbReference type="EMBL" id="PCD03640.1"/>
    </source>
</evidence>
<proteinExistence type="predicted"/>
<gene>
    <name evidence="4" type="primary">puhA</name>
    <name evidence="4" type="ORF">COC42_04570</name>
</gene>
<name>A0A2A4B6D2_9SPHN</name>
<dbReference type="Gene3D" id="3.90.50.10">
    <property type="entry name" value="Photosynthetic Reaction Center, subunit H, domain 2"/>
    <property type="match status" value="1"/>
</dbReference>
<dbReference type="Gene3D" id="4.10.540.10">
    <property type="entry name" value="Photosynthetic reaction centre, H subunit, N-terminal domain"/>
    <property type="match status" value="1"/>
</dbReference>
<dbReference type="AlphaFoldDB" id="A0A2A4B6D2"/>
<feature type="domain" description="PRC-barrel" evidence="3">
    <location>
        <begin position="149"/>
        <end position="212"/>
    </location>
</feature>
<keyword evidence="1" id="KW-0812">Transmembrane</keyword>
<dbReference type="InterPro" id="IPR015810">
    <property type="entry name" value="Photo_RC_H_N"/>
</dbReference>
<dbReference type="Proteomes" id="UP000218366">
    <property type="component" value="Unassembled WGS sequence"/>
</dbReference>
<organism evidence="4 5">
    <name type="scientific">Sphingomonas spermidinifaciens</name>
    <dbReference type="NCBI Taxonomy" id="1141889"/>
    <lineage>
        <taxon>Bacteria</taxon>
        <taxon>Pseudomonadati</taxon>
        <taxon>Pseudomonadota</taxon>
        <taxon>Alphaproteobacteria</taxon>
        <taxon>Sphingomonadales</taxon>
        <taxon>Sphingomonadaceae</taxon>
        <taxon>Sphingomonas</taxon>
    </lineage>
</organism>
<evidence type="ECO:0000313" key="5">
    <source>
        <dbReference type="Proteomes" id="UP000218366"/>
    </source>
</evidence>
<dbReference type="InterPro" id="IPR027275">
    <property type="entry name" value="PRC-brl_dom"/>
</dbReference>
<dbReference type="RefSeq" id="WP_096342043.1">
    <property type="nucleotide sequence ID" value="NZ_NWMW01000001.1"/>
</dbReference>
<evidence type="ECO:0000256" key="1">
    <source>
        <dbReference type="SAM" id="Phobius"/>
    </source>
</evidence>
<keyword evidence="1" id="KW-1133">Transmembrane helix</keyword>
<keyword evidence="1" id="KW-0472">Membrane</keyword>
<dbReference type="EMBL" id="NWMW01000001">
    <property type="protein sequence ID" value="PCD03640.1"/>
    <property type="molecule type" value="Genomic_DNA"/>
</dbReference>
<dbReference type="InterPro" id="IPR014747">
    <property type="entry name" value="Bac_photo_RC_H_C"/>
</dbReference>
<evidence type="ECO:0000259" key="2">
    <source>
        <dbReference type="Pfam" id="PF03967"/>
    </source>
</evidence>
<dbReference type="GO" id="GO:0019684">
    <property type="term" value="P:photosynthesis, light reaction"/>
    <property type="evidence" value="ECO:0007669"/>
    <property type="project" value="InterPro"/>
</dbReference>
<keyword evidence="5" id="KW-1185">Reference proteome</keyword>
<sequence length="255" mass="27938">MHPDLTPGLDVAMLVFWAFLLFFTGLIFYLRREDRREGYPLEDTVTGRVDTPGGPLSTASPKSFKLPFGHGLVFTPTKGREPVDIAARRTDRFPGAPYAPTGDPFADGIGPAAWAERAKRPDLDMEGHPRLVPLTGAAGFSIAYPDPGLKGWPIYGLDGVLAGHVTDLWIDKADRLVRYIQFDAEGAPALVPMMMASVSRGRRRIVVDALNGAQFAGVPRLAATGQVTLYEEERIQAYFGGGYLYASRNRQEPFL</sequence>
<dbReference type="GO" id="GO:0030077">
    <property type="term" value="C:plasma membrane light-harvesting complex"/>
    <property type="evidence" value="ECO:0007669"/>
    <property type="project" value="InterPro"/>
</dbReference>
<dbReference type="OrthoDB" id="8557487at2"/>
<dbReference type="Pfam" id="PF03967">
    <property type="entry name" value="PRCH"/>
    <property type="match status" value="1"/>
</dbReference>
<dbReference type="SUPFAM" id="SSF50346">
    <property type="entry name" value="PRC-barrel domain"/>
    <property type="match status" value="1"/>
</dbReference>
<evidence type="ECO:0000259" key="3">
    <source>
        <dbReference type="Pfam" id="PF05239"/>
    </source>
</evidence>
<feature type="transmembrane region" description="Helical" evidence="1">
    <location>
        <begin position="12"/>
        <end position="30"/>
    </location>
</feature>
<feature type="domain" description="Photosynthetic reaction centre H subunit N-terminal" evidence="2">
    <location>
        <begin position="5"/>
        <end position="134"/>
    </location>
</feature>
<comment type="caution">
    <text evidence="4">The sequence shown here is derived from an EMBL/GenBank/DDBJ whole genome shotgun (WGS) entry which is preliminary data.</text>
</comment>
<dbReference type="InterPro" id="IPR011033">
    <property type="entry name" value="PRC_barrel-like_sf"/>
</dbReference>
<dbReference type="InterPro" id="IPR005652">
    <property type="entry name" value="Photo_RC_H"/>
</dbReference>